<evidence type="ECO:0000259" key="2">
    <source>
        <dbReference type="Pfam" id="PF00496"/>
    </source>
</evidence>
<dbReference type="SUPFAM" id="SSF53850">
    <property type="entry name" value="Periplasmic binding protein-like II"/>
    <property type="match status" value="1"/>
</dbReference>
<dbReference type="Gene3D" id="3.40.190.10">
    <property type="entry name" value="Periplasmic binding protein-like II"/>
    <property type="match status" value="1"/>
</dbReference>
<keyword evidence="6" id="KW-1185">Reference proteome</keyword>
<dbReference type="InterPro" id="IPR039424">
    <property type="entry name" value="SBP_5"/>
</dbReference>
<feature type="compositionally biased region" description="Basic and acidic residues" evidence="1">
    <location>
        <begin position="65"/>
        <end position="74"/>
    </location>
</feature>
<dbReference type="Pfam" id="PF00496">
    <property type="entry name" value="SBP_bac_5"/>
    <property type="match status" value="1"/>
</dbReference>
<dbReference type="PANTHER" id="PTHR30290:SF83">
    <property type="entry name" value="ABC TRANSPORTER SUBSTRATE-BINDING PROTEIN"/>
    <property type="match status" value="1"/>
</dbReference>
<organism evidence="4 5">
    <name type="scientific">Nocardioides alpinus</name>
    <dbReference type="NCBI Taxonomy" id="748909"/>
    <lineage>
        <taxon>Bacteria</taxon>
        <taxon>Bacillati</taxon>
        <taxon>Actinomycetota</taxon>
        <taxon>Actinomycetes</taxon>
        <taxon>Propionibacteriales</taxon>
        <taxon>Nocardioidaceae</taxon>
        <taxon>Nocardioides</taxon>
    </lineage>
</organism>
<accession>A0A1I0ZT90</accession>
<sequence>MHVAGDAVLGENKKERLDSMKRNKPLALVAGAALLTLAACGGGSSDDDGSNDAGAEKTFGGQEGGSKDPERQGPAEEIADATAGGTITVYLPGDPGPDSLDPTGGWSVTGNSIQQALTSRSLTQYVRDEEGQPVLVPDLATDLGTPNEDYTEWTFTIREDATWEDGQPVTAEEVAFGICRSLDSEAFPSGPGTEYSKAFFAGAEDYEGPYTGKDPKCEAWDGIAVDGQDITISMAVPFPDMDYWGAFMAMGPAPLGNASKPPNYGNQPLANGPYKVESYKPNEELVLVKNDQWSADSDPGRHQYADEFVFKFNQDQAKVDEIMLSDNSDSQTAVSTALGSDKYTDANGQLGERLVQQTSQCVSTLTPDYTKITEIEVRKALAYAYPYEDVWIASGEVPGVTRVPANGVMPPGMAGKVDFQVDGEQITYDPEKSKELLAEAGYGDEPYEITMVVYEVDPLAVAAQDQITKGFEAGGFSVKVIPVQESPYNIWLDPDNKVNKTLNLRGVNWCSDWPAGSTMLPPLLKGGAVYNTAGFDEASVNDEMDRINTLPLDEQADAWGALDEKIMTEYFPIIPTAFRNDLFVFGTKIGNPTGDGSIGAPNYKDLFVIQ</sequence>
<reference evidence="3 6" key="2">
    <citation type="submission" date="2017-12" db="EMBL/GenBank/DDBJ databases">
        <title>Pharmacopeia of the Arctic Ocean.</title>
        <authorList>
            <person name="Collins E."/>
            <person name="Ducluzeau A.-L."/>
        </authorList>
    </citation>
    <scope>NUCLEOTIDE SEQUENCE [LARGE SCALE GENOMIC DNA]</scope>
    <source>
        <strain evidence="3 6">DSM 23325</strain>
    </source>
</reference>
<feature type="domain" description="Solute-binding protein family 5" evidence="2">
    <location>
        <begin position="135"/>
        <end position="528"/>
    </location>
</feature>
<dbReference type="PANTHER" id="PTHR30290">
    <property type="entry name" value="PERIPLASMIC BINDING COMPONENT OF ABC TRANSPORTER"/>
    <property type="match status" value="1"/>
</dbReference>
<evidence type="ECO:0000313" key="3">
    <source>
        <dbReference type="EMBL" id="PKH41805.1"/>
    </source>
</evidence>
<feature type="region of interest" description="Disordered" evidence="1">
    <location>
        <begin position="39"/>
        <end position="74"/>
    </location>
</feature>
<dbReference type="Proteomes" id="UP000233565">
    <property type="component" value="Unassembled WGS sequence"/>
</dbReference>
<protein>
    <submittedName>
        <fullName evidence="4">Peptide/nickel transport system substrate-binding protein</fullName>
    </submittedName>
</protein>
<dbReference type="STRING" id="748909.SAMN05192575_106225"/>
<evidence type="ECO:0000313" key="6">
    <source>
        <dbReference type="Proteomes" id="UP000233565"/>
    </source>
</evidence>
<dbReference type="GO" id="GO:1904680">
    <property type="term" value="F:peptide transmembrane transporter activity"/>
    <property type="evidence" value="ECO:0007669"/>
    <property type="project" value="TreeGrafter"/>
</dbReference>
<evidence type="ECO:0000313" key="5">
    <source>
        <dbReference type="Proteomes" id="UP000199113"/>
    </source>
</evidence>
<dbReference type="EMBL" id="FOKC01000006">
    <property type="protein sequence ID" value="SFB28934.1"/>
    <property type="molecule type" value="Genomic_DNA"/>
</dbReference>
<dbReference type="AlphaFoldDB" id="A0A1I0ZT90"/>
<reference evidence="4" key="1">
    <citation type="submission" date="2016-10" db="EMBL/GenBank/DDBJ databases">
        <authorList>
            <person name="de Groot N.N."/>
        </authorList>
    </citation>
    <scope>NUCLEOTIDE SEQUENCE [LARGE SCALE GENOMIC DNA]</scope>
    <source>
        <strain evidence="4">CGMCC 1.10697</strain>
    </source>
</reference>
<proteinExistence type="predicted"/>
<dbReference type="OrthoDB" id="9796817at2"/>
<evidence type="ECO:0000313" key="4">
    <source>
        <dbReference type="EMBL" id="SFB28934.1"/>
    </source>
</evidence>
<dbReference type="Gene3D" id="3.10.105.10">
    <property type="entry name" value="Dipeptide-binding Protein, Domain 3"/>
    <property type="match status" value="1"/>
</dbReference>
<name>A0A1I0ZT90_9ACTN</name>
<dbReference type="InterPro" id="IPR000914">
    <property type="entry name" value="SBP_5_dom"/>
</dbReference>
<dbReference type="GO" id="GO:0015833">
    <property type="term" value="P:peptide transport"/>
    <property type="evidence" value="ECO:0007669"/>
    <property type="project" value="TreeGrafter"/>
</dbReference>
<dbReference type="EMBL" id="PJBV01000014">
    <property type="protein sequence ID" value="PKH41805.1"/>
    <property type="molecule type" value="Genomic_DNA"/>
</dbReference>
<gene>
    <name evidence="3" type="ORF">CXG46_08030</name>
    <name evidence="4" type="ORF">SAMN05192575_106225</name>
</gene>
<dbReference type="Proteomes" id="UP000199113">
    <property type="component" value="Unassembled WGS sequence"/>
</dbReference>
<evidence type="ECO:0000256" key="1">
    <source>
        <dbReference type="SAM" id="MobiDB-lite"/>
    </source>
</evidence>